<evidence type="ECO:0000313" key="2">
    <source>
        <dbReference type="Proteomes" id="UP000499080"/>
    </source>
</evidence>
<dbReference type="EMBL" id="BGPR01016027">
    <property type="protein sequence ID" value="GBN71560.1"/>
    <property type="molecule type" value="Genomic_DNA"/>
</dbReference>
<organism evidence="1 2">
    <name type="scientific">Araneus ventricosus</name>
    <name type="common">Orbweaver spider</name>
    <name type="synonym">Epeira ventricosa</name>
    <dbReference type="NCBI Taxonomy" id="182803"/>
    <lineage>
        <taxon>Eukaryota</taxon>
        <taxon>Metazoa</taxon>
        <taxon>Ecdysozoa</taxon>
        <taxon>Arthropoda</taxon>
        <taxon>Chelicerata</taxon>
        <taxon>Arachnida</taxon>
        <taxon>Araneae</taxon>
        <taxon>Araneomorphae</taxon>
        <taxon>Entelegynae</taxon>
        <taxon>Araneoidea</taxon>
        <taxon>Araneidae</taxon>
        <taxon>Araneus</taxon>
    </lineage>
</organism>
<proteinExistence type="predicted"/>
<dbReference type="AlphaFoldDB" id="A0A4Y2R7V9"/>
<protein>
    <submittedName>
        <fullName evidence="1">Uncharacterized protein</fullName>
    </submittedName>
</protein>
<name>A0A4Y2R7V9_ARAVE</name>
<sequence>MWEGVVDGFGVRNSWVIGPVFHGDLHPVTGEPRPFFRGNYRVHMVVGPCRCWQGGMLQDLHREIFLRCWRVFLCGLAVVPGEAPSHIDLLHNFGHTVHSSPCDAWFFAYRQFKHTNIGDRRFCSMRAHHNWGIVDCLV</sequence>
<gene>
    <name evidence="1" type="ORF">AVEN_99086_1</name>
</gene>
<reference evidence="1 2" key="1">
    <citation type="journal article" date="2019" name="Sci. Rep.">
        <title>Orb-weaving spider Araneus ventricosus genome elucidates the spidroin gene catalogue.</title>
        <authorList>
            <person name="Kono N."/>
            <person name="Nakamura H."/>
            <person name="Ohtoshi R."/>
            <person name="Moran D.A.P."/>
            <person name="Shinohara A."/>
            <person name="Yoshida Y."/>
            <person name="Fujiwara M."/>
            <person name="Mori M."/>
            <person name="Tomita M."/>
            <person name="Arakawa K."/>
        </authorList>
    </citation>
    <scope>NUCLEOTIDE SEQUENCE [LARGE SCALE GENOMIC DNA]</scope>
</reference>
<dbReference type="Proteomes" id="UP000499080">
    <property type="component" value="Unassembled WGS sequence"/>
</dbReference>
<evidence type="ECO:0000313" key="1">
    <source>
        <dbReference type="EMBL" id="GBN71560.1"/>
    </source>
</evidence>
<accession>A0A4Y2R7V9</accession>
<comment type="caution">
    <text evidence="1">The sequence shown here is derived from an EMBL/GenBank/DDBJ whole genome shotgun (WGS) entry which is preliminary data.</text>
</comment>
<keyword evidence="2" id="KW-1185">Reference proteome</keyword>